<reference evidence="1 2" key="1">
    <citation type="submission" date="2020-05" db="EMBL/GenBank/DDBJ databases">
        <title>Draft genome sequence of Desulfovibrio sp. strain HN2T.</title>
        <authorList>
            <person name="Ueno A."/>
            <person name="Tamazawa S."/>
            <person name="Tamamura S."/>
            <person name="Murakami T."/>
            <person name="Kiyama T."/>
            <person name="Inomata H."/>
            <person name="Amano Y."/>
            <person name="Miyakawa K."/>
            <person name="Tamaki H."/>
            <person name="Naganuma T."/>
            <person name="Kaneko K."/>
        </authorList>
    </citation>
    <scope>NUCLEOTIDE SEQUENCE [LARGE SCALE GENOMIC DNA]</scope>
    <source>
        <strain evidence="1 2">HN2</strain>
    </source>
</reference>
<sequence>MSRRWIEANKNEFARDVMRDFCMTAKELEDQFARFDENGAVSFAAMRDLLGNMMNKGLLWRLKDTAHHLFRTSPDDHVISRMLDWAIGYIFHECIKLKEDAYQQQHYAPMFRALKRQDQYEEVQELGDSLGAVLFQTRESIEREVRRVTFIVEQSRELICRYYARHGENRLLARLLFDKNELVRSVFKEQYDALISSIYQDVPERMYIQAAEGLIECGRPEEACRAAHEGVRLNPACKRAKAVLAEAEALLQSTSPRRVKVS</sequence>
<comment type="caution">
    <text evidence="1">The sequence shown here is derived from an EMBL/GenBank/DDBJ whole genome shotgun (WGS) entry which is preliminary data.</text>
</comment>
<protein>
    <submittedName>
        <fullName evidence="1">Uncharacterized protein</fullName>
    </submittedName>
</protein>
<accession>A0A7J0BHB4</accession>
<evidence type="ECO:0000313" key="2">
    <source>
        <dbReference type="Proteomes" id="UP000503840"/>
    </source>
</evidence>
<dbReference type="RefSeq" id="WP_174404192.1">
    <property type="nucleotide sequence ID" value="NZ_BLVO01000012.1"/>
</dbReference>
<keyword evidence="2" id="KW-1185">Reference proteome</keyword>
<evidence type="ECO:0000313" key="1">
    <source>
        <dbReference type="EMBL" id="GFM32485.1"/>
    </source>
</evidence>
<gene>
    <name evidence="1" type="ORF">DSM101010T_08500</name>
</gene>
<name>A0A7J0BHB4_9BACT</name>
<dbReference type="Proteomes" id="UP000503840">
    <property type="component" value="Unassembled WGS sequence"/>
</dbReference>
<organism evidence="1 2">
    <name type="scientific">Desulfovibrio subterraneus</name>
    <dbReference type="NCBI Taxonomy" id="2718620"/>
    <lineage>
        <taxon>Bacteria</taxon>
        <taxon>Pseudomonadati</taxon>
        <taxon>Thermodesulfobacteriota</taxon>
        <taxon>Desulfovibrionia</taxon>
        <taxon>Desulfovibrionales</taxon>
        <taxon>Desulfovibrionaceae</taxon>
        <taxon>Desulfovibrio</taxon>
    </lineage>
</organism>
<dbReference type="EMBL" id="BLVO01000012">
    <property type="protein sequence ID" value="GFM32485.1"/>
    <property type="molecule type" value="Genomic_DNA"/>
</dbReference>
<dbReference type="AlphaFoldDB" id="A0A7J0BHB4"/>
<proteinExistence type="predicted"/>